<dbReference type="SUPFAM" id="SSF160240">
    <property type="entry name" value="Cation efflux protein cytoplasmic domain-like"/>
    <property type="match status" value="1"/>
</dbReference>
<evidence type="ECO:0000256" key="7">
    <source>
        <dbReference type="SAM" id="MobiDB-lite"/>
    </source>
</evidence>
<dbReference type="Pfam" id="PF16916">
    <property type="entry name" value="ZT_dimer"/>
    <property type="match status" value="1"/>
</dbReference>
<dbReference type="PANTHER" id="PTHR45755:SF4">
    <property type="entry name" value="ZINC TRANSPORTER 7"/>
    <property type="match status" value="1"/>
</dbReference>
<dbReference type="EMBL" id="CP002839">
    <property type="protein sequence ID" value="AEH38600.1"/>
    <property type="molecule type" value="Genomic_DNA"/>
</dbReference>
<evidence type="ECO:0000256" key="4">
    <source>
        <dbReference type="ARBA" id="ARBA00022989"/>
    </source>
</evidence>
<dbReference type="InterPro" id="IPR058533">
    <property type="entry name" value="Cation_efflux_TM"/>
</dbReference>
<dbReference type="Pfam" id="PF01545">
    <property type="entry name" value="Cation_efflux"/>
    <property type="match status" value="1"/>
</dbReference>
<feature type="region of interest" description="Disordered" evidence="7">
    <location>
        <begin position="8"/>
        <end position="57"/>
    </location>
</feature>
<dbReference type="GO" id="GO:0016020">
    <property type="term" value="C:membrane"/>
    <property type="evidence" value="ECO:0007669"/>
    <property type="project" value="UniProtKB-SubCell"/>
</dbReference>
<comment type="subcellular location">
    <subcellularLocation>
        <location evidence="1">Membrane</location>
        <topology evidence="1">Multi-pass membrane protein</topology>
    </subcellularLocation>
</comment>
<keyword evidence="5" id="KW-0406">Ion transport</keyword>
<evidence type="ECO:0000256" key="8">
    <source>
        <dbReference type="SAM" id="Phobius"/>
    </source>
</evidence>
<feature type="domain" description="Cation efflux protein transmembrane" evidence="9">
    <location>
        <begin position="64"/>
        <end position="252"/>
    </location>
</feature>
<dbReference type="SUPFAM" id="SSF161111">
    <property type="entry name" value="Cation efflux protein transmembrane domain-like"/>
    <property type="match status" value="1"/>
</dbReference>
<feature type="transmembrane region" description="Helical" evidence="8">
    <location>
        <begin position="162"/>
        <end position="185"/>
    </location>
</feature>
<sequence length="345" mass="36833">MLIRFGFEATPTMTDHESARARHEDRAHGPGHEHGGEHTGHDHGHGHGHDHDHGASSTSSRKLAVVSAINLVGFVAELAGGLLFGSVALISDAFHMLFDALAYVMAFAAAYVAESYGDEGRWSYGLHRLEPFAAFLNGVLLLPMVGFILWESYHRFLEPVAIGTGPTLLIATGGLAVNVGSIYVLHGGEMSLNERGAFYHLLGDAGGSVAVIVSTVVIELTGFHLVDPLTAGLIAVVVTWSAVNVLRGSSAIFLHRTPFDRAAVRAALEDLEGVTAVDDIHAWQVCSRITVATVHLETDAETMADAEAVTRRVHATLEARGVDHATVELCPSYAARDVHLNAHCH</sequence>
<keyword evidence="4 8" id="KW-1133">Transmembrane helix</keyword>
<dbReference type="InterPro" id="IPR002524">
    <property type="entry name" value="Cation_efflux"/>
</dbReference>
<proteinExistence type="predicted"/>
<evidence type="ECO:0000259" key="10">
    <source>
        <dbReference type="Pfam" id="PF16916"/>
    </source>
</evidence>
<evidence type="ECO:0000259" key="9">
    <source>
        <dbReference type="Pfam" id="PF01545"/>
    </source>
</evidence>
<gene>
    <name evidence="11" type="ordered locus">Halxa_3995</name>
</gene>
<dbReference type="InterPro" id="IPR036837">
    <property type="entry name" value="Cation_efflux_CTD_sf"/>
</dbReference>
<dbReference type="AlphaFoldDB" id="F8D3U7"/>
<dbReference type="GO" id="GO:0005385">
    <property type="term" value="F:zinc ion transmembrane transporter activity"/>
    <property type="evidence" value="ECO:0007669"/>
    <property type="project" value="InterPro"/>
</dbReference>
<feature type="transmembrane region" description="Helical" evidence="8">
    <location>
        <begin position="63"/>
        <end position="87"/>
    </location>
</feature>
<feature type="transmembrane region" description="Helical" evidence="8">
    <location>
        <begin position="132"/>
        <end position="150"/>
    </location>
</feature>
<dbReference type="KEGG" id="hxa:Halxa_3995"/>
<feature type="transmembrane region" description="Helical" evidence="8">
    <location>
        <begin position="93"/>
        <end position="112"/>
    </location>
</feature>
<dbReference type="InterPro" id="IPR027470">
    <property type="entry name" value="Cation_efflux_CTD"/>
</dbReference>
<evidence type="ECO:0000256" key="2">
    <source>
        <dbReference type="ARBA" id="ARBA00022448"/>
    </source>
</evidence>
<organism evidence="11 12">
    <name type="scientific">Halopiger xanaduensis (strain DSM 18323 / JCM 14033 / SH-6)</name>
    <dbReference type="NCBI Taxonomy" id="797210"/>
    <lineage>
        <taxon>Archaea</taxon>
        <taxon>Methanobacteriati</taxon>
        <taxon>Methanobacteriota</taxon>
        <taxon>Stenosarchaea group</taxon>
        <taxon>Halobacteria</taxon>
        <taxon>Halobacteriales</taxon>
        <taxon>Natrialbaceae</taxon>
        <taxon>Halopiger</taxon>
    </lineage>
</organism>
<feature type="transmembrane region" description="Helical" evidence="8">
    <location>
        <begin position="229"/>
        <end position="246"/>
    </location>
</feature>
<feature type="compositionally biased region" description="Basic and acidic residues" evidence="7">
    <location>
        <begin position="14"/>
        <end position="54"/>
    </location>
</feature>
<evidence type="ECO:0000256" key="3">
    <source>
        <dbReference type="ARBA" id="ARBA00022692"/>
    </source>
</evidence>
<dbReference type="GO" id="GO:0006882">
    <property type="term" value="P:intracellular zinc ion homeostasis"/>
    <property type="evidence" value="ECO:0007669"/>
    <property type="project" value="InterPro"/>
</dbReference>
<dbReference type="InterPro" id="IPR045316">
    <property type="entry name" value="Msc2-like"/>
</dbReference>
<dbReference type="InterPro" id="IPR027469">
    <property type="entry name" value="Cation_efflux_TMD_sf"/>
</dbReference>
<dbReference type="HOGENOM" id="CLU_013430_0_0_2"/>
<evidence type="ECO:0000313" key="12">
    <source>
        <dbReference type="Proteomes" id="UP000006794"/>
    </source>
</evidence>
<dbReference type="STRING" id="797210.Halxa_3995"/>
<dbReference type="Proteomes" id="UP000006794">
    <property type="component" value="Chromosome"/>
</dbReference>
<evidence type="ECO:0000313" key="11">
    <source>
        <dbReference type="EMBL" id="AEH38600.1"/>
    </source>
</evidence>
<accession>F8D3U7</accession>
<dbReference type="Gene3D" id="1.20.1510.10">
    <property type="entry name" value="Cation efflux protein transmembrane domain"/>
    <property type="match status" value="1"/>
</dbReference>
<dbReference type="PANTHER" id="PTHR45755">
    <property type="match status" value="1"/>
</dbReference>
<keyword evidence="2" id="KW-0813">Transport</keyword>
<feature type="transmembrane region" description="Helical" evidence="8">
    <location>
        <begin position="197"/>
        <end position="217"/>
    </location>
</feature>
<evidence type="ECO:0000256" key="1">
    <source>
        <dbReference type="ARBA" id="ARBA00004141"/>
    </source>
</evidence>
<dbReference type="NCBIfam" id="TIGR01297">
    <property type="entry name" value="CDF"/>
    <property type="match status" value="1"/>
</dbReference>
<name>F8D3U7_HALXS</name>
<reference evidence="11 12" key="1">
    <citation type="journal article" date="2012" name="Stand. Genomic Sci.">
        <title>Complete genome sequence of Halopiger xanaduensis type strain (SH-6(T)).</title>
        <authorList>
            <person name="Anderson I."/>
            <person name="Tindall B.J."/>
            <person name="Rohde M."/>
            <person name="Lucas S."/>
            <person name="Han J."/>
            <person name="Lapidus A."/>
            <person name="Cheng J.F."/>
            <person name="Goodwin L."/>
            <person name="Pitluck S."/>
            <person name="Peters L."/>
            <person name="Pati A."/>
            <person name="Mikhailova N."/>
            <person name="Pagani I."/>
            <person name="Teshima H."/>
            <person name="Han C."/>
            <person name="Tapia R."/>
            <person name="Land M."/>
            <person name="Woyke T."/>
            <person name="Klenk H.P."/>
            <person name="Kyrpides N."/>
            <person name="Ivanova N."/>
        </authorList>
    </citation>
    <scope>NUCLEOTIDE SEQUENCE [LARGE SCALE GENOMIC DNA]</scope>
    <source>
        <strain evidence="12">DSM 18323 / JCM 14033 / SH-6</strain>
    </source>
</reference>
<keyword evidence="6 8" id="KW-0472">Membrane</keyword>
<dbReference type="eggNOG" id="arCOG01477">
    <property type="taxonomic scope" value="Archaea"/>
</dbReference>
<keyword evidence="12" id="KW-1185">Reference proteome</keyword>
<keyword evidence="3 8" id="KW-0812">Transmembrane</keyword>
<feature type="domain" description="Cation efflux protein cytoplasmic" evidence="10">
    <location>
        <begin position="260"/>
        <end position="331"/>
    </location>
</feature>
<evidence type="ECO:0000256" key="5">
    <source>
        <dbReference type="ARBA" id="ARBA00023065"/>
    </source>
</evidence>
<evidence type="ECO:0000256" key="6">
    <source>
        <dbReference type="ARBA" id="ARBA00023136"/>
    </source>
</evidence>
<protein>
    <submittedName>
        <fullName evidence="11">Cation diffusion facilitator family transporter</fullName>
    </submittedName>
</protein>